<dbReference type="GO" id="GO:0003676">
    <property type="term" value="F:nucleic acid binding"/>
    <property type="evidence" value="ECO:0007669"/>
    <property type="project" value="InterPro"/>
</dbReference>
<dbReference type="AlphaFoldDB" id="A0AAV4TEH9"/>
<evidence type="ECO:0000256" key="5">
    <source>
        <dbReference type="ARBA" id="ARBA00022842"/>
    </source>
</evidence>
<evidence type="ECO:0000256" key="7">
    <source>
        <dbReference type="ARBA" id="ARBA00022918"/>
    </source>
</evidence>
<dbReference type="GO" id="GO:0016787">
    <property type="term" value="F:hydrolase activity"/>
    <property type="evidence" value="ECO:0007669"/>
    <property type="project" value="UniProtKB-KW"/>
</dbReference>
<keyword evidence="10" id="KW-0511">Multifunctional enzyme</keyword>
<dbReference type="GO" id="GO:0006310">
    <property type="term" value="P:DNA recombination"/>
    <property type="evidence" value="ECO:0007669"/>
    <property type="project" value="UniProtKB-KW"/>
</dbReference>
<feature type="domain" description="Reverse transcriptase Ty1/copia-type" evidence="11">
    <location>
        <begin position="126"/>
        <end position="250"/>
    </location>
</feature>
<keyword evidence="9" id="KW-0233">DNA recombination</keyword>
<evidence type="ECO:0000256" key="2">
    <source>
        <dbReference type="ARBA" id="ARBA00022723"/>
    </source>
</evidence>
<evidence type="ECO:0000256" key="3">
    <source>
        <dbReference type="ARBA" id="ARBA00022759"/>
    </source>
</evidence>
<keyword evidence="4" id="KW-0378">Hydrolase</keyword>
<name>A0AAV4TEH9_9ARAC</name>
<keyword evidence="3" id="KW-0255">Endonuclease</keyword>
<organism evidence="12 13">
    <name type="scientific">Caerostris darwini</name>
    <dbReference type="NCBI Taxonomy" id="1538125"/>
    <lineage>
        <taxon>Eukaryota</taxon>
        <taxon>Metazoa</taxon>
        <taxon>Ecdysozoa</taxon>
        <taxon>Arthropoda</taxon>
        <taxon>Chelicerata</taxon>
        <taxon>Arachnida</taxon>
        <taxon>Araneae</taxon>
        <taxon>Araneomorphae</taxon>
        <taxon>Entelegynae</taxon>
        <taxon>Araneoidea</taxon>
        <taxon>Araneidae</taxon>
        <taxon>Caerostris</taxon>
    </lineage>
</organism>
<dbReference type="Gene3D" id="3.30.420.10">
    <property type="entry name" value="Ribonuclease H-like superfamily/Ribonuclease H"/>
    <property type="match status" value="1"/>
</dbReference>
<keyword evidence="13" id="KW-1185">Reference proteome</keyword>
<dbReference type="Pfam" id="PF07727">
    <property type="entry name" value="RVT_2"/>
    <property type="match status" value="1"/>
</dbReference>
<comment type="caution">
    <text evidence="12">The sequence shown here is derived from an EMBL/GenBank/DDBJ whole genome shotgun (WGS) entry which is preliminary data.</text>
</comment>
<keyword evidence="5" id="KW-0460">Magnesium</keyword>
<dbReference type="GO" id="GO:0003887">
    <property type="term" value="F:DNA-directed DNA polymerase activity"/>
    <property type="evidence" value="ECO:0007669"/>
    <property type="project" value="UniProtKB-KW"/>
</dbReference>
<evidence type="ECO:0000256" key="1">
    <source>
        <dbReference type="ARBA" id="ARBA00022722"/>
    </source>
</evidence>
<dbReference type="SUPFAM" id="SSF53098">
    <property type="entry name" value="Ribonuclease H-like"/>
    <property type="match status" value="1"/>
</dbReference>
<evidence type="ECO:0000256" key="4">
    <source>
        <dbReference type="ARBA" id="ARBA00022801"/>
    </source>
</evidence>
<evidence type="ECO:0000256" key="8">
    <source>
        <dbReference type="ARBA" id="ARBA00022932"/>
    </source>
</evidence>
<dbReference type="EMBL" id="BPLQ01009323">
    <property type="protein sequence ID" value="GIY43307.1"/>
    <property type="molecule type" value="Genomic_DNA"/>
</dbReference>
<dbReference type="CDD" id="cd09272">
    <property type="entry name" value="RNase_HI_RT_Ty1"/>
    <property type="match status" value="1"/>
</dbReference>
<evidence type="ECO:0000256" key="9">
    <source>
        <dbReference type="ARBA" id="ARBA00023172"/>
    </source>
</evidence>
<dbReference type="InterPro" id="IPR039537">
    <property type="entry name" value="Retrotran_Ty1/copia-like"/>
</dbReference>
<keyword evidence="7" id="KW-0695">RNA-directed DNA polymerase</keyword>
<dbReference type="InterPro" id="IPR013103">
    <property type="entry name" value="RVT_2"/>
</dbReference>
<dbReference type="Proteomes" id="UP001054837">
    <property type="component" value="Unassembled WGS sequence"/>
</dbReference>
<evidence type="ECO:0000259" key="11">
    <source>
        <dbReference type="Pfam" id="PF07727"/>
    </source>
</evidence>
<evidence type="ECO:0000313" key="12">
    <source>
        <dbReference type="EMBL" id="GIY43307.1"/>
    </source>
</evidence>
<reference evidence="12 13" key="1">
    <citation type="submission" date="2021-06" db="EMBL/GenBank/DDBJ databases">
        <title>Caerostris darwini draft genome.</title>
        <authorList>
            <person name="Kono N."/>
            <person name="Arakawa K."/>
        </authorList>
    </citation>
    <scope>NUCLEOTIDE SEQUENCE [LARGE SCALE GENOMIC DNA]</scope>
</reference>
<evidence type="ECO:0000256" key="10">
    <source>
        <dbReference type="ARBA" id="ARBA00023268"/>
    </source>
</evidence>
<keyword evidence="1" id="KW-0540">Nuclease</keyword>
<keyword evidence="8" id="KW-0808">Transferase</keyword>
<keyword evidence="8" id="KW-0548">Nucleotidyltransferase</keyword>
<gene>
    <name evidence="12" type="primary">POLX_1407</name>
    <name evidence="12" type="ORF">CDAR_124421</name>
</gene>
<dbReference type="GO" id="GO:0046872">
    <property type="term" value="F:metal ion binding"/>
    <property type="evidence" value="ECO:0007669"/>
    <property type="project" value="UniProtKB-KW"/>
</dbReference>
<dbReference type="InterPro" id="IPR036397">
    <property type="entry name" value="RNaseH_sf"/>
</dbReference>
<dbReference type="InterPro" id="IPR012337">
    <property type="entry name" value="RNaseH-like_sf"/>
</dbReference>
<dbReference type="GO" id="GO:0004519">
    <property type="term" value="F:endonuclease activity"/>
    <property type="evidence" value="ECO:0007669"/>
    <property type="project" value="UniProtKB-KW"/>
</dbReference>
<keyword evidence="2" id="KW-0479">Metal-binding</keyword>
<proteinExistence type="predicted"/>
<keyword evidence="8" id="KW-0239">DNA-directed DNA polymerase</keyword>
<evidence type="ECO:0000313" key="13">
    <source>
        <dbReference type="Proteomes" id="UP001054837"/>
    </source>
</evidence>
<accession>A0AAV4TEH9</accession>
<evidence type="ECO:0000256" key="6">
    <source>
        <dbReference type="ARBA" id="ARBA00022908"/>
    </source>
</evidence>
<dbReference type="PANTHER" id="PTHR42648">
    <property type="entry name" value="TRANSPOSASE, PUTATIVE-RELATED"/>
    <property type="match status" value="1"/>
</dbReference>
<dbReference type="PANTHER" id="PTHR42648:SF11">
    <property type="entry name" value="TRANSPOSON TY4-P GAG-POL POLYPROTEIN"/>
    <property type="match status" value="1"/>
</dbReference>
<keyword evidence="6" id="KW-0229">DNA integration</keyword>
<protein>
    <submittedName>
        <fullName evidence="12">Retrovirus-related Pol polyprotein from transposon TNT 1-94</fullName>
    </submittedName>
</protein>
<sequence length="345" mass="39786">MVVHKLTGASVIRLLDESFQIKFDSKKDTIAVFIARIRKLVRRLMDAGHPLEDMYPAFLSIRTLPPDFQANAERVLNRKIISVRCDNAMEFCHNKFSKYLNDQGISCEKTKIYSPEQNGLSERFNLTAMDCVQAMLHDSGVDKCFWAEALQPQGFKDPIKTEYVCYFKKSIYGLHQNGREWYYEFESILLEWCDCVYVYKKCVPLLLYVDDIVIFGKTERDIDIAVSLLQNKFNIKILGKIQKLLDSDFASNRDDRVSIGGMILMIDKAPISWSAFKHKCVILSTMEAECISLSETAKEAIWIQNVINECKILDIKFSSQPVRYCDNQAAINFSHSSVENYRIKL</sequence>
<dbReference type="GO" id="GO:0015074">
    <property type="term" value="P:DNA integration"/>
    <property type="evidence" value="ECO:0007669"/>
    <property type="project" value="UniProtKB-KW"/>
</dbReference>
<dbReference type="GO" id="GO:0003964">
    <property type="term" value="F:RNA-directed DNA polymerase activity"/>
    <property type="evidence" value="ECO:0007669"/>
    <property type="project" value="UniProtKB-KW"/>
</dbReference>